<evidence type="ECO:0000256" key="6">
    <source>
        <dbReference type="ARBA" id="ARBA00023014"/>
    </source>
</evidence>
<keyword evidence="3 11" id="KW-0004">4Fe-4S</keyword>
<dbReference type="HAMAP" id="MF_01479">
    <property type="entry name" value="WhiB"/>
    <property type="match status" value="1"/>
</dbReference>
<dbReference type="InterPro" id="IPR034768">
    <property type="entry name" value="4FE4S_WBL"/>
</dbReference>
<protein>
    <recommendedName>
        <fullName evidence="11">Transcriptional regulator WhiB</fullName>
    </recommendedName>
</protein>
<evidence type="ECO:0000256" key="10">
    <source>
        <dbReference type="ARBA" id="ARBA00023163"/>
    </source>
</evidence>
<comment type="PTM">
    <text evidence="11">The Fe-S cluster can be nitrosylated by nitric oxide (NO).</text>
</comment>
<evidence type="ECO:0000256" key="2">
    <source>
        <dbReference type="ARBA" id="ARBA00006597"/>
    </source>
</evidence>
<evidence type="ECO:0000256" key="5">
    <source>
        <dbReference type="ARBA" id="ARBA00023004"/>
    </source>
</evidence>
<gene>
    <name evidence="11" type="primary">whiB</name>
    <name evidence="13" type="ORF">ACFSL2_01135</name>
</gene>
<evidence type="ECO:0000256" key="4">
    <source>
        <dbReference type="ARBA" id="ARBA00022723"/>
    </source>
</evidence>
<keyword evidence="10 11" id="KW-0804">Transcription</keyword>
<comment type="PTM">
    <text evidence="11">Upon Fe-S cluster removal intramolecular disulfide bonds are formed.</text>
</comment>
<feature type="domain" description="4Fe-4S Wbl-type" evidence="12">
    <location>
        <begin position="22"/>
        <end position="78"/>
    </location>
</feature>
<reference evidence="14" key="1">
    <citation type="journal article" date="2019" name="Int. J. Syst. Evol. Microbiol.">
        <title>The Global Catalogue of Microorganisms (GCM) 10K type strain sequencing project: providing services to taxonomists for standard genome sequencing and annotation.</title>
        <authorList>
            <consortium name="The Broad Institute Genomics Platform"/>
            <consortium name="The Broad Institute Genome Sequencing Center for Infectious Disease"/>
            <person name="Wu L."/>
            <person name="Ma J."/>
        </authorList>
    </citation>
    <scope>NUCLEOTIDE SEQUENCE [LARGE SCALE GENOMIC DNA]</scope>
    <source>
        <strain evidence="14">CCM 7043</strain>
    </source>
</reference>
<keyword evidence="6 11" id="KW-0411">Iron-sulfur</keyword>
<dbReference type="Proteomes" id="UP001597338">
    <property type="component" value="Unassembled WGS sequence"/>
</dbReference>
<evidence type="ECO:0000256" key="8">
    <source>
        <dbReference type="ARBA" id="ARBA00023125"/>
    </source>
</evidence>
<evidence type="ECO:0000313" key="13">
    <source>
        <dbReference type="EMBL" id="MFD2024108.1"/>
    </source>
</evidence>
<dbReference type="RefSeq" id="WP_377196083.1">
    <property type="nucleotide sequence ID" value="NZ_JBHUHF010000001.1"/>
</dbReference>
<feature type="binding site" evidence="11">
    <location>
        <position position="48"/>
    </location>
    <ligand>
        <name>[4Fe-4S] cluster</name>
        <dbReference type="ChEBI" id="CHEBI:49883"/>
    </ligand>
</feature>
<keyword evidence="14" id="KW-1185">Reference proteome</keyword>
<dbReference type="PROSITE" id="PS51674">
    <property type="entry name" value="4FE4S_WBL"/>
    <property type="match status" value="1"/>
</dbReference>
<feature type="binding site" evidence="11">
    <location>
        <position position="45"/>
    </location>
    <ligand>
        <name>[4Fe-4S] cluster</name>
        <dbReference type="ChEBI" id="CHEBI:49883"/>
    </ligand>
</feature>
<keyword evidence="4 11" id="KW-0479">Metal-binding</keyword>
<feature type="binding site" evidence="11">
    <location>
        <position position="23"/>
    </location>
    <ligand>
        <name>[4Fe-4S] cluster</name>
        <dbReference type="ChEBI" id="CHEBI:49883"/>
    </ligand>
</feature>
<keyword evidence="8 11" id="KW-0238">DNA-binding</keyword>
<accession>A0ABW4V1I7</accession>
<evidence type="ECO:0000256" key="11">
    <source>
        <dbReference type="HAMAP-Rule" id="MF_01479"/>
    </source>
</evidence>
<dbReference type="InterPro" id="IPR003482">
    <property type="entry name" value="Whib"/>
</dbReference>
<feature type="binding site" evidence="11">
    <location>
        <position position="54"/>
    </location>
    <ligand>
        <name>[4Fe-4S] cluster</name>
        <dbReference type="ChEBI" id="CHEBI:49883"/>
    </ligand>
</feature>
<evidence type="ECO:0000259" key="12">
    <source>
        <dbReference type="PROSITE" id="PS51674"/>
    </source>
</evidence>
<comment type="cofactor">
    <cofactor evidence="11">
        <name>[4Fe-4S] cluster</name>
        <dbReference type="ChEBI" id="CHEBI:49883"/>
    </cofactor>
    <text evidence="11">Binds 1 [4Fe-4S] cluster per subunit. Following nitrosylation of the [4Fe-4S] cluster binds 1 [4Fe-8(NO)] cluster per subunit.</text>
</comment>
<comment type="function">
    <text evidence="11">Acts as a transcriptional regulator. Probably redox-responsive. The apo- but not holo-form probably binds DNA.</text>
</comment>
<keyword evidence="7 11" id="KW-0805">Transcription regulation</keyword>
<evidence type="ECO:0000313" key="14">
    <source>
        <dbReference type="Proteomes" id="UP001597338"/>
    </source>
</evidence>
<comment type="caution">
    <text evidence="13">The sequence shown here is derived from an EMBL/GenBank/DDBJ whole genome shotgun (WGS) entry which is preliminary data.</text>
</comment>
<evidence type="ECO:0000256" key="9">
    <source>
        <dbReference type="ARBA" id="ARBA00023157"/>
    </source>
</evidence>
<dbReference type="Pfam" id="PF02467">
    <property type="entry name" value="Whib"/>
    <property type="match status" value="1"/>
</dbReference>
<evidence type="ECO:0000256" key="1">
    <source>
        <dbReference type="ARBA" id="ARBA00004496"/>
    </source>
</evidence>
<evidence type="ECO:0000256" key="3">
    <source>
        <dbReference type="ARBA" id="ARBA00022485"/>
    </source>
</evidence>
<proteinExistence type="inferred from homology"/>
<comment type="similarity">
    <text evidence="2 11">Belongs to the WhiB family.</text>
</comment>
<organism evidence="13 14">
    <name type="scientific">Promicromonospora aerolata</name>
    <dbReference type="NCBI Taxonomy" id="195749"/>
    <lineage>
        <taxon>Bacteria</taxon>
        <taxon>Bacillati</taxon>
        <taxon>Actinomycetota</taxon>
        <taxon>Actinomycetes</taxon>
        <taxon>Micrococcales</taxon>
        <taxon>Promicromonosporaceae</taxon>
        <taxon>Promicromonospora</taxon>
    </lineage>
</organism>
<dbReference type="PANTHER" id="PTHR38839:SF4">
    <property type="entry name" value="TRANSCRIPTIONAL REGULATOR WHIB"/>
    <property type="match status" value="1"/>
</dbReference>
<dbReference type="PANTHER" id="PTHR38839">
    <property type="entry name" value="TRANSCRIPTIONAL REGULATOR WHID-RELATED"/>
    <property type="match status" value="1"/>
</dbReference>
<sequence length="84" mass="9256">MTIFDVFSDGFPVMGASWRDASCLTEDPEIFFAGGGVSRKAKKICQSCPVRDQCLELGLLNDERFGIWGGLTRAERKALKRSPA</sequence>
<name>A0ABW4V1I7_9MICO</name>
<keyword evidence="9 11" id="KW-1015">Disulfide bond</keyword>
<keyword evidence="11" id="KW-0963">Cytoplasm</keyword>
<keyword evidence="5 11" id="KW-0408">Iron</keyword>
<dbReference type="EMBL" id="JBHUHF010000001">
    <property type="protein sequence ID" value="MFD2024108.1"/>
    <property type="molecule type" value="Genomic_DNA"/>
</dbReference>
<evidence type="ECO:0000256" key="7">
    <source>
        <dbReference type="ARBA" id="ARBA00023015"/>
    </source>
</evidence>
<comment type="subcellular location">
    <subcellularLocation>
        <location evidence="1 11">Cytoplasm</location>
    </subcellularLocation>
</comment>